<name>A0A3R5QVT6_9CLOT</name>
<dbReference type="Gene3D" id="3.40.630.40">
    <property type="entry name" value="Zn-dependent exopeptidases"/>
    <property type="match status" value="1"/>
</dbReference>
<dbReference type="PANTHER" id="PTHR30404">
    <property type="entry name" value="N-ACETYLMURAMOYL-L-ALANINE AMIDASE"/>
    <property type="match status" value="1"/>
</dbReference>
<dbReference type="InterPro" id="IPR002508">
    <property type="entry name" value="MurNAc-LAA_cat"/>
</dbReference>
<dbReference type="AlphaFoldDB" id="A0A3R5QVT6"/>
<organism evidence="3 4">
    <name type="scientific">Clostridium manihotivorum</name>
    <dbReference type="NCBI Taxonomy" id="2320868"/>
    <lineage>
        <taxon>Bacteria</taxon>
        <taxon>Bacillati</taxon>
        <taxon>Bacillota</taxon>
        <taxon>Clostridia</taxon>
        <taxon>Eubacteriales</taxon>
        <taxon>Clostridiaceae</taxon>
        <taxon>Clostridium</taxon>
    </lineage>
</organism>
<dbReference type="SUPFAM" id="SSF54106">
    <property type="entry name" value="LysM domain"/>
    <property type="match status" value="1"/>
</dbReference>
<dbReference type="RefSeq" id="WP_128214278.1">
    <property type="nucleotide sequence ID" value="NZ_CP025746.1"/>
</dbReference>
<evidence type="ECO:0000259" key="2">
    <source>
        <dbReference type="PROSITE" id="PS51782"/>
    </source>
</evidence>
<gene>
    <name evidence="3" type="ORF">C1I91_18965</name>
</gene>
<feature type="domain" description="LysM" evidence="2">
    <location>
        <begin position="189"/>
        <end position="233"/>
    </location>
</feature>
<reference evidence="3 4" key="1">
    <citation type="submission" date="2018-01" db="EMBL/GenBank/DDBJ databases">
        <title>Genome Sequencing and Assembly of Anaerobacter polyendosporus strain CT4.</title>
        <authorList>
            <person name="Tachaapaikoon C."/>
            <person name="Sutheeworapong S."/>
            <person name="Jenjaroenpun P."/>
            <person name="Wongsurawat T."/>
            <person name="Nookeaw I."/>
            <person name="Cheawchanlertfa P."/>
            <person name="Kosugi A."/>
            <person name="Cheevadhanarak S."/>
            <person name="Ratanakhanokchai K."/>
        </authorList>
    </citation>
    <scope>NUCLEOTIDE SEQUENCE [LARGE SCALE GENOMIC DNA]</scope>
    <source>
        <strain evidence="3 4">CT4</strain>
    </source>
</reference>
<dbReference type="PANTHER" id="PTHR30404:SF0">
    <property type="entry name" value="N-ACETYLMURAMOYL-L-ALANINE AMIDASE AMIC"/>
    <property type="match status" value="1"/>
</dbReference>
<dbReference type="GO" id="GO:0030288">
    <property type="term" value="C:outer membrane-bounded periplasmic space"/>
    <property type="evidence" value="ECO:0007669"/>
    <property type="project" value="TreeGrafter"/>
</dbReference>
<dbReference type="SMART" id="SM00257">
    <property type="entry name" value="LysM"/>
    <property type="match status" value="1"/>
</dbReference>
<dbReference type="SUPFAM" id="SSF53187">
    <property type="entry name" value="Zn-dependent exopeptidases"/>
    <property type="match status" value="1"/>
</dbReference>
<proteinExistence type="predicted"/>
<dbReference type="OrthoDB" id="5344211at2"/>
<evidence type="ECO:0000313" key="3">
    <source>
        <dbReference type="EMBL" id="QAA33555.1"/>
    </source>
</evidence>
<dbReference type="InterPro" id="IPR036779">
    <property type="entry name" value="LysM_dom_sf"/>
</dbReference>
<keyword evidence="1" id="KW-0378">Hydrolase</keyword>
<dbReference type="InterPro" id="IPR018392">
    <property type="entry name" value="LysM"/>
</dbReference>
<dbReference type="Proteomes" id="UP000286268">
    <property type="component" value="Chromosome"/>
</dbReference>
<dbReference type="Pfam" id="PF01476">
    <property type="entry name" value="LysM"/>
    <property type="match status" value="1"/>
</dbReference>
<protein>
    <submittedName>
        <fullName evidence="3">N-acetylmuramoyl-L-alanine amidase</fullName>
    </submittedName>
</protein>
<dbReference type="CDD" id="cd02696">
    <property type="entry name" value="MurNAc-LAA"/>
    <property type="match status" value="1"/>
</dbReference>
<dbReference type="EMBL" id="CP025746">
    <property type="protein sequence ID" value="QAA33555.1"/>
    <property type="molecule type" value="Genomic_DNA"/>
</dbReference>
<keyword evidence="4" id="KW-1185">Reference proteome</keyword>
<dbReference type="Gene3D" id="3.10.350.10">
    <property type="entry name" value="LysM domain"/>
    <property type="match status" value="1"/>
</dbReference>
<dbReference type="PROSITE" id="PS51782">
    <property type="entry name" value="LYSM"/>
    <property type="match status" value="1"/>
</dbReference>
<sequence>MSKINTIAIDIGHNVSFDGGAVGLRTEDSLNLEVGRQLTYKLRATGLKVIECLPQSANSLIDSLSKRVQAANDGHADFFVSIHHNYFEGAHGTEILCLTGGRAEEVAKIILPEITSLGFTNRGVKDRRELYVLKNTNMSAILIECAFCDSPIDMNNYSPEKMAEAIFKGISKAFEINGPVNNTSSDQTNYYTVVKGDTLYSIAKRYGTTVQRLVEVNNISDADVIRVGERMVVR</sequence>
<dbReference type="CDD" id="cd00118">
    <property type="entry name" value="LysM"/>
    <property type="match status" value="1"/>
</dbReference>
<dbReference type="GO" id="GO:0009253">
    <property type="term" value="P:peptidoglycan catabolic process"/>
    <property type="evidence" value="ECO:0007669"/>
    <property type="project" value="InterPro"/>
</dbReference>
<accession>A0A3R5QVT6</accession>
<evidence type="ECO:0000256" key="1">
    <source>
        <dbReference type="ARBA" id="ARBA00022801"/>
    </source>
</evidence>
<dbReference type="KEGG" id="cmah:C1I91_18965"/>
<evidence type="ECO:0000313" key="4">
    <source>
        <dbReference type="Proteomes" id="UP000286268"/>
    </source>
</evidence>
<dbReference type="GO" id="GO:0008745">
    <property type="term" value="F:N-acetylmuramoyl-L-alanine amidase activity"/>
    <property type="evidence" value="ECO:0007669"/>
    <property type="project" value="InterPro"/>
</dbReference>
<dbReference type="Pfam" id="PF01520">
    <property type="entry name" value="Amidase_3"/>
    <property type="match status" value="1"/>
</dbReference>
<dbReference type="SMART" id="SM00646">
    <property type="entry name" value="Ami_3"/>
    <property type="match status" value="1"/>
</dbReference>
<dbReference type="InterPro" id="IPR050695">
    <property type="entry name" value="N-acetylmuramoyl_amidase_3"/>
</dbReference>